<proteinExistence type="predicted"/>
<dbReference type="AlphaFoldDB" id="A0A6G1J842"/>
<evidence type="ECO:0000313" key="2">
    <source>
        <dbReference type="Proteomes" id="UP000799291"/>
    </source>
</evidence>
<evidence type="ECO:0008006" key="3">
    <source>
        <dbReference type="Google" id="ProtNLM"/>
    </source>
</evidence>
<sequence length="212" mass="24644">MPTSPLIALPAELRLRVYDFVIPPIPLSAPPSGLLSSCNFIRQELEHEILKRMAAFLLDVQARCRRVHAEDMDFSIPQNLGDLFNFHVSRPNNKYSFTRIDPFMALMYMHFNTLYITATSPPDFEPSPFRVRRVLQSNTRNLCMWMSTRAAEKNQPAANRIVYDWSHDPQTFIHSIKKDCWGAMGRKEGWGLKFRHQGWKEESAEFVREEVG</sequence>
<evidence type="ECO:0000313" key="1">
    <source>
        <dbReference type="EMBL" id="KAF2686692.1"/>
    </source>
</evidence>
<dbReference type="Proteomes" id="UP000799291">
    <property type="component" value="Unassembled WGS sequence"/>
</dbReference>
<keyword evidence="2" id="KW-1185">Reference proteome</keyword>
<gene>
    <name evidence="1" type="ORF">K458DRAFT_416044</name>
</gene>
<dbReference type="OrthoDB" id="3801372at2759"/>
<protein>
    <recommendedName>
        <fullName evidence="3">F-box domain-containing protein</fullName>
    </recommendedName>
</protein>
<name>A0A6G1J842_9PLEO</name>
<dbReference type="EMBL" id="MU005576">
    <property type="protein sequence ID" value="KAF2686692.1"/>
    <property type="molecule type" value="Genomic_DNA"/>
</dbReference>
<accession>A0A6G1J842</accession>
<reference evidence="1" key="1">
    <citation type="journal article" date="2020" name="Stud. Mycol.">
        <title>101 Dothideomycetes genomes: a test case for predicting lifestyles and emergence of pathogens.</title>
        <authorList>
            <person name="Haridas S."/>
            <person name="Albert R."/>
            <person name="Binder M."/>
            <person name="Bloem J."/>
            <person name="Labutti K."/>
            <person name="Salamov A."/>
            <person name="Andreopoulos B."/>
            <person name="Baker S."/>
            <person name="Barry K."/>
            <person name="Bills G."/>
            <person name="Bluhm B."/>
            <person name="Cannon C."/>
            <person name="Castanera R."/>
            <person name="Culley D."/>
            <person name="Daum C."/>
            <person name="Ezra D."/>
            <person name="Gonzalez J."/>
            <person name="Henrissat B."/>
            <person name="Kuo A."/>
            <person name="Liang C."/>
            <person name="Lipzen A."/>
            <person name="Lutzoni F."/>
            <person name="Magnuson J."/>
            <person name="Mondo S."/>
            <person name="Nolan M."/>
            <person name="Ohm R."/>
            <person name="Pangilinan J."/>
            <person name="Park H.-J."/>
            <person name="Ramirez L."/>
            <person name="Alfaro M."/>
            <person name="Sun H."/>
            <person name="Tritt A."/>
            <person name="Yoshinaga Y."/>
            <person name="Zwiers L.-H."/>
            <person name="Turgeon B."/>
            <person name="Goodwin S."/>
            <person name="Spatafora J."/>
            <person name="Crous P."/>
            <person name="Grigoriev I."/>
        </authorList>
    </citation>
    <scope>NUCLEOTIDE SEQUENCE</scope>
    <source>
        <strain evidence="1">CBS 122367</strain>
    </source>
</reference>
<organism evidence="1 2">
    <name type="scientific">Lentithecium fluviatile CBS 122367</name>
    <dbReference type="NCBI Taxonomy" id="1168545"/>
    <lineage>
        <taxon>Eukaryota</taxon>
        <taxon>Fungi</taxon>
        <taxon>Dikarya</taxon>
        <taxon>Ascomycota</taxon>
        <taxon>Pezizomycotina</taxon>
        <taxon>Dothideomycetes</taxon>
        <taxon>Pleosporomycetidae</taxon>
        <taxon>Pleosporales</taxon>
        <taxon>Massarineae</taxon>
        <taxon>Lentitheciaceae</taxon>
        <taxon>Lentithecium</taxon>
    </lineage>
</organism>